<gene>
    <name evidence="3" type="ORF">PAPYR_1276</name>
</gene>
<comment type="caution">
    <text evidence="3">The sequence shown here is derived from an EMBL/GenBank/DDBJ whole genome shotgun (WGS) entry which is preliminary data.</text>
</comment>
<evidence type="ECO:0000256" key="2">
    <source>
        <dbReference type="SAM" id="Phobius"/>
    </source>
</evidence>
<keyword evidence="2" id="KW-0812">Transmembrane</keyword>
<keyword evidence="2" id="KW-1133">Transmembrane helix</keyword>
<sequence>MGICPYRTTLFVINSSWRSVLLEQALWFVVYCSLRISCLARDLYRSASRFCLSRSQALLRKEGWIPREIIARVAVMRLTSFLLFSCMFYESLSGVVVAILQLCTPAETTLTLMEGDATLTELFDSIGSQGRALRLIFLFHSRLTCVLLFLSSTLVFVPMFAAHRQHSLLLWTQALLFPTWVFISRLTQTVFEGFIQRRYALSMAACSAVALVSAILRKRRCERKLQATPASVPIPPTQPSPVATSPSATATGSLHSRTPATA</sequence>
<protein>
    <submittedName>
        <fullName evidence="3">Uncharacterized protein</fullName>
    </submittedName>
</protein>
<feature type="transmembrane region" description="Helical" evidence="2">
    <location>
        <begin position="168"/>
        <end position="187"/>
    </location>
</feature>
<feature type="compositionally biased region" description="Polar residues" evidence="1">
    <location>
        <begin position="240"/>
        <end position="262"/>
    </location>
</feature>
<organism evidence="3 4">
    <name type="scientific">Paratrimastix pyriformis</name>
    <dbReference type="NCBI Taxonomy" id="342808"/>
    <lineage>
        <taxon>Eukaryota</taxon>
        <taxon>Metamonada</taxon>
        <taxon>Preaxostyla</taxon>
        <taxon>Paratrimastigidae</taxon>
        <taxon>Paratrimastix</taxon>
    </lineage>
</organism>
<feature type="transmembrane region" description="Helical" evidence="2">
    <location>
        <begin position="199"/>
        <end position="216"/>
    </location>
</feature>
<proteinExistence type="predicted"/>
<evidence type="ECO:0000313" key="3">
    <source>
        <dbReference type="EMBL" id="KAJ4462102.1"/>
    </source>
</evidence>
<keyword evidence="4" id="KW-1185">Reference proteome</keyword>
<evidence type="ECO:0000256" key="1">
    <source>
        <dbReference type="SAM" id="MobiDB-lite"/>
    </source>
</evidence>
<dbReference type="Proteomes" id="UP001141327">
    <property type="component" value="Unassembled WGS sequence"/>
</dbReference>
<name>A0ABQ8USJ5_9EUKA</name>
<dbReference type="EMBL" id="JAPMOS010000004">
    <property type="protein sequence ID" value="KAJ4462102.1"/>
    <property type="molecule type" value="Genomic_DNA"/>
</dbReference>
<keyword evidence="2" id="KW-0472">Membrane</keyword>
<reference evidence="3" key="1">
    <citation type="journal article" date="2022" name="bioRxiv">
        <title>Genomics of Preaxostyla Flagellates Illuminates Evolutionary Transitions and the Path Towards Mitochondrial Loss.</title>
        <authorList>
            <person name="Novak L.V.F."/>
            <person name="Treitli S.C."/>
            <person name="Pyrih J."/>
            <person name="Halakuc P."/>
            <person name="Pipaliya S.V."/>
            <person name="Vacek V."/>
            <person name="Brzon O."/>
            <person name="Soukal P."/>
            <person name="Eme L."/>
            <person name="Dacks J.B."/>
            <person name="Karnkowska A."/>
            <person name="Elias M."/>
            <person name="Hampl V."/>
        </authorList>
    </citation>
    <scope>NUCLEOTIDE SEQUENCE</scope>
    <source>
        <strain evidence="3">RCP-MX</strain>
    </source>
</reference>
<evidence type="ECO:0000313" key="4">
    <source>
        <dbReference type="Proteomes" id="UP001141327"/>
    </source>
</evidence>
<feature type="region of interest" description="Disordered" evidence="1">
    <location>
        <begin position="227"/>
        <end position="262"/>
    </location>
</feature>
<feature type="transmembrane region" description="Helical" evidence="2">
    <location>
        <begin position="81"/>
        <end position="102"/>
    </location>
</feature>
<feature type="transmembrane region" description="Helical" evidence="2">
    <location>
        <begin position="132"/>
        <end position="156"/>
    </location>
</feature>
<accession>A0ABQ8USJ5</accession>